<organism evidence="12 13">
    <name type="scientific">Astathelohania contejeani</name>
    <dbReference type="NCBI Taxonomy" id="164912"/>
    <lineage>
        <taxon>Eukaryota</taxon>
        <taxon>Fungi</taxon>
        <taxon>Fungi incertae sedis</taxon>
        <taxon>Microsporidia</taxon>
        <taxon>Astathelohaniidae</taxon>
        <taxon>Astathelohania</taxon>
    </lineage>
</organism>
<feature type="compositionally biased region" description="Acidic residues" evidence="10">
    <location>
        <begin position="408"/>
        <end position="441"/>
    </location>
</feature>
<dbReference type="SMART" id="SM01287">
    <property type="entry name" value="Rtt106"/>
    <property type="match status" value="1"/>
</dbReference>
<evidence type="ECO:0000256" key="7">
    <source>
        <dbReference type="ARBA" id="ARBA00023204"/>
    </source>
</evidence>
<evidence type="ECO:0000313" key="12">
    <source>
        <dbReference type="EMBL" id="KAF7684624.1"/>
    </source>
</evidence>
<dbReference type="InterPro" id="IPR011993">
    <property type="entry name" value="PH-like_dom_sf"/>
</dbReference>
<keyword evidence="2 9" id="KW-0158">Chromosome</keyword>
<dbReference type="InterPro" id="IPR048993">
    <property type="entry name" value="SSRP1-like_PH1"/>
</dbReference>
<evidence type="ECO:0000256" key="10">
    <source>
        <dbReference type="SAM" id="MobiDB-lite"/>
    </source>
</evidence>
<feature type="domain" description="Histone chaperone RTT106/FACT complex subunit SPT16-like middle" evidence="11">
    <location>
        <begin position="315"/>
        <end position="406"/>
    </location>
</feature>
<evidence type="ECO:0000256" key="5">
    <source>
        <dbReference type="ARBA" id="ARBA00023015"/>
    </source>
</evidence>
<dbReference type="PRINTS" id="PR00887">
    <property type="entry name" value="SSRCOGNITION"/>
</dbReference>
<evidence type="ECO:0000256" key="3">
    <source>
        <dbReference type="ARBA" id="ARBA00022705"/>
    </source>
</evidence>
<keyword evidence="3 9" id="KW-0235">DNA replication</keyword>
<reference evidence="12 13" key="1">
    <citation type="submission" date="2019-01" db="EMBL/GenBank/DDBJ databases">
        <title>Genomes sequencing and comparative genomics of infectious freshwater microsporidia, Cucumispora dikerogammari and Thelohania contejeani.</title>
        <authorList>
            <person name="Cormier A."/>
            <person name="Giraud I."/>
            <person name="Wattier R."/>
            <person name="Teixeira M."/>
            <person name="Grandjean F."/>
            <person name="Rigaud T."/>
            <person name="Cordaux R."/>
        </authorList>
    </citation>
    <scope>NUCLEOTIDE SEQUENCE [LARGE SCALE GENOMIC DNA]</scope>
    <source>
        <strain evidence="12">T1</strain>
        <tissue evidence="12">Spores</tissue>
    </source>
</reference>
<comment type="caution">
    <text evidence="12">The sequence shown here is derived from an EMBL/GenBank/DDBJ whole genome shotgun (WGS) entry which is preliminary data.</text>
</comment>
<comment type="subcellular location">
    <subcellularLocation>
        <location evidence="9">Nucleus</location>
    </subcellularLocation>
    <subcellularLocation>
        <location evidence="9">Chromosome</location>
    </subcellularLocation>
</comment>
<evidence type="ECO:0000256" key="6">
    <source>
        <dbReference type="ARBA" id="ARBA00023163"/>
    </source>
</evidence>
<dbReference type="PANTHER" id="PTHR45849:SF1">
    <property type="entry name" value="FACT COMPLEX SUBUNIT SSRP1"/>
    <property type="match status" value="1"/>
</dbReference>
<keyword evidence="8 9" id="KW-0539">Nucleus</keyword>
<keyword evidence="6 9" id="KW-0804">Transcription</keyword>
<dbReference type="Pfam" id="PF08512">
    <property type="entry name" value="Rttp106-like_middle"/>
    <property type="match status" value="1"/>
</dbReference>
<dbReference type="InterPro" id="IPR000969">
    <property type="entry name" value="SSRP1/POB3"/>
</dbReference>
<comment type="function">
    <text evidence="9">Component of the FACT complex, a general chromatin factor that acts to reorganize nucleosomes. The FACT complex is involved in multiple processes that require DNA as a template such as mRNA elongation, DNA replication and DNA repair. During transcription elongation the FACT complex acts as a histone chaperone that both destabilizes and restores nucleosomal structure. It facilitates the passage of RNA polymerase II and transcription by promoting the dissociation of one histone H2A-H2B dimer from the nucleosome, then subsequently promotes the reestablishment of the nucleosome following the passage of RNA polymerase II.</text>
</comment>
<keyword evidence="7 9" id="KW-0234">DNA repair</keyword>
<evidence type="ECO:0000313" key="13">
    <source>
        <dbReference type="Proteomes" id="UP001516464"/>
    </source>
</evidence>
<evidence type="ECO:0000256" key="9">
    <source>
        <dbReference type="RuleBase" id="RU364013"/>
    </source>
</evidence>
<dbReference type="Proteomes" id="UP001516464">
    <property type="component" value="Unassembled WGS sequence"/>
</dbReference>
<evidence type="ECO:0000256" key="1">
    <source>
        <dbReference type="ARBA" id="ARBA00010060"/>
    </source>
</evidence>
<keyword evidence="4 9" id="KW-0227">DNA damage</keyword>
<dbReference type="Gene3D" id="2.30.29.150">
    <property type="match status" value="1"/>
</dbReference>
<dbReference type="Gene3D" id="2.30.29.30">
    <property type="entry name" value="Pleckstrin-homology domain (PH domain)/Phosphotyrosine-binding domain (PTB)"/>
    <property type="match status" value="2"/>
</dbReference>
<gene>
    <name evidence="12" type="primary">POB3</name>
    <name evidence="12" type="ORF">TCON_0178</name>
</gene>
<dbReference type="InterPro" id="IPR035417">
    <property type="entry name" value="SSRP1/POB3_N"/>
</dbReference>
<keyword evidence="5 9" id="KW-0805">Transcription regulation</keyword>
<keyword evidence="13" id="KW-1185">Reference proteome</keyword>
<sequence length="441" mass="50470">MEVISVEEAYHASAEGDIPVTLKIAEAGIAMKDQNGNVTTFKRQDLSEIEFFRSIRKYAMRISTASGTWNITGIDEDIMERIRHLCTQHYNLNVYIRELEIRNVLEGKLELSGDFLEYRNEKALIFDIPLSEIENVYEIRNELVIGLHGNTSELRFALKNRELAPLIKERIGGGAIKEVVTFSVLPSVYPRGKNEYIFCQGMLLVKGSTYEHKIMYSSIKGVFVLEKVADVSTFVALQLEPAIRQGQTKYNFIVLEFEHGIEEEFEISQEDVDEIGNGLECHYSGSILDSFLAILRCFSKAKTYTSEVFETPSKRKSMKCAFKAQEGFLYPLSKGLLFLPKAIYMPHNLITEVEFSRINLSVLAAKTFDLKVIGDGFEHPFSGLAKDEFGPFERYLSNYGIQMRSEVIEDEESEYEDEEEEEEEETFTEEESSEISEEEIY</sequence>
<proteinExistence type="inferred from homology"/>
<accession>A0ABQ7I2K8</accession>
<dbReference type="SUPFAM" id="SSF50729">
    <property type="entry name" value="PH domain-like"/>
    <property type="match status" value="1"/>
</dbReference>
<evidence type="ECO:0000256" key="2">
    <source>
        <dbReference type="ARBA" id="ARBA00022454"/>
    </source>
</evidence>
<comment type="similarity">
    <text evidence="1 9">Belongs to the SSRP1 family.</text>
</comment>
<dbReference type="Pfam" id="PF21103">
    <property type="entry name" value="PH1_SSRP1-like"/>
    <property type="match status" value="1"/>
</dbReference>
<evidence type="ECO:0000256" key="4">
    <source>
        <dbReference type="ARBA" id="ARBA00022763"/>
    </source>
</evidence>
<dbReference type="InterPro" id="IPR050454">
    <property type="entry name" value="RTT106/SSRP1_HistChap/FACT"/>
</dbReference>
<feature type="region of interest" description="Disordered" evidence="10">
    <location>
        <begin position="406"/>
        <end position="441"/>
    </location>
</feature>
<evidence type="ECO:0000259" key="11">
    <source>
        <dbReference type="SMART" id="SM01287"/>
    </source>
</evidence>
<evidence type="ECO:0000256" key="8">
    <source>
        <dbReference type="ARBA" id="ARBA00023242"/>
    </source>
</evidence>
<dbReference type="EMBL" id="SBIQ01000006">
    <property type="protein sequence ID" value="KAF7684624.1"/>
    <property type="molecule type" value="Genomic_DNA"/>
</dbReference>
<protein>
    <recommendedName>
        <fullName evidence="9">FACT complex subunit POB3</fullName>
    </recommendedName>
</protein>
<name>A0ABQ7I2K8_9MICR</name>
<dbReference type="InterPro" id="IPR013719">
    <property type="entry name" value="RTT106/SPT16-like_middle_dom"/>
</dbReference>
<dbReference type="Pfam" id="PF17292">
    <property type="entry name" value="POB3_N"/>
    <property type="match status" value="1"/>
</dbReference>
<dbReference type="PANTHER" id="PTHR45849">
    <property type="entry name" value="FACT COMPLEX SUBUNIT SSRP1"/>
    <property type="match status" value="1"/>
</dbReference>